<reference evidence="2" key="1">
    <citation type="journal article" date="2019" name="Int. J. Syst. Evol. Microbiol.">
        <title>The Global Catalogue of Microorganisms (GCM) 10K type strain sequencing project: providing services to taxonomists for standard genome sequencing and annotation.</title>
        <authorList>
            <consortium name="The Broad Institute Genomics Platform"/>
            <consortium name="The Broad Institute Genome Sequencing Center for Infectious Disease"/>
            <person name="Wu L."/>
            <person name="Ma J."/>
        </authorList>
    </citation>
    <scope>NUCLEOTIDE SEQUENCE [LARGE SCALE GENOMIC DNA]</scope>
    <source>
        <strain evidence="2">KCTC 42730</strain>
    </source>
</reference>
<keyword evidence="2" id="KW-1185">Reference proteome</keyword>
<evidence type="ECO:0000313" key="2">
    <source>
        <dbReference type="Proteomes" id="UP001595453"/>
    </source>
</evidence>
<dbReference type="RefSeq" id="WP_377123397.1">
    <property type="nucleotide sequence ID" value="NZ_JBHRSD010000014.1"/>
</dbReference>
<comment type="caution">
    <text evidence="1">The sequence shown here is derived from an EMBL/GenBank/DDBJ whole genome shotgun (WGS) entry which is preliminary data.</text>
</comment>
<organism evidence="1 2">
    <name type="scientific">Pseudoalteromonas fenneropenaei</name>
    <dbReference type="NCBI Taxonomy" id="1737459"/>
    <lineage>
        <taxon>Bacteria</taxon>
        <taxon>Pseudomonadati</taxon>
        <taxon>Pseudomonadota</taxon>
        <taxon>Gammaproteobacteria</taxon>
        <taxon>Alteromonadales</taxon>
        <taxon>Pseudoalteromonadaceae</taxon>
        <taxon>Pseudoalteromonas</taxon>
    </lineage>
</organism>
<accession>A0ABV7CJ63</accession>
<protein>
    <submittedName>
        <fullName evidence="1">Uncharacterized protein</fullName>
    </submittedName>
</protein>
<sequence length="136" mass="15304">MKISNNQAIYTMPNTMQISSKQDAVAAKSFAIETETQQDLHANTGLDMRNISQQDLKTLAKVTGDDRIWQYIPFEAFEFNGDTLVGVENKDYLGALERRIEYNRITGQTTQGYEATLAALKSYQGYILPKNIKTTA</sequence>
<name>A0ABV7CJ63_9GAMM</name>
<dbReference type="Proteomes" id="UP001595453">
    <property type="component" value="Unassembled WGS sequence"/>
</dbReference>
<proteinExistence type="predicted"/>
<evidence type="ECO:0000313" key="1">
    <source>
        <dbReference type="EMBL" id="MFC3032669.1"/>
    </source>
</evidence>
<dbReference type="EMBL" id="JBHRSD010000014">
    <property type="protein sequence ID" value="MFC3032669.1"/>
    <property type="molecule type" value="Genomic_DNA"/>
</dbReference>
<gene>
    <name evidence="1" type="ORF">ACFOEE_09065</name>
</gene>